<accession>A0AAD5KHP2</accession>
<organism evidence="1 2">
    <name type="scientific">Phascolomyces articulosus</name>
    <dbReference type="NCBI Taxonomy" id="60185"/>
    <lineage>
        <taxon>Eukaryota</taxon>
        <taxon>Fungi</taxon>
        <taxon>Fungi incertae sedis</taxon>
        <taxon>Mucoromycota</taxon>
        <taxon>Mucoromycotina</taxon>
        <taxon>Mucoromycetes</taxon>
        <taxon>Mucorales</taxon>
        <taxon>Lichtheimiaceae</taxon>
        <taxon>Phascolomyces</taxon>
    </lineage>
</organism>
<proteinExistence type="predicted"/>
<protein>
    <submittedName>
        <fullName evidence="1">Uncharacterized protein</fullName>
    </submittedName>
</protein>
<keyword evidence="2" id="KW-1185">Reference proteome</keyword>
<dbReference type="AlphaFoldDB" id="A0AAD5KHP2"/>
<dbReference type="EMBL" id="JAIXMP010000006">
    <property type="protein sequence ID" value="KAI9271910.1"/>
    <property type="molecule type" value="Genomic_DNA"/>
</dbReference>
<evidence type="ECO:0000313" key="2">
    <source>
        <dbReference type="Proteomes" id="UP001209540"/>
    </source>
</evidence>
<gene>
    <name evidence="1" type="ORF">BDA99DRAFT_595170</name>
</gene>
<dbReference type="Proteomes" id="UP001209540">
    <property type="component" value="Unassembled WGS sequence"/>
</dbReference>
<evidence type="ECO:0000313" key="1">
    <source>
        <dbReference type="EMBL" id="KAI9271910.1"/>
    </source>
</evidence>
<name>A0AAD5KHP2_9FUNG</name>
<reference evidence="1" key="1">
    <citation type="journal article" date="2022" name="IScience">
        <title>Evolution of zygomycete secretomes and the origins of terrestrial fungal ecologies.</title>
        <authorList>
            <person name="Chang Y."/>
            <person name="Wang Y."/>
            <person name="Mondo S."/>
            <person name="Ahrendt S."/>
            <person name="Andreopoulos W."/>
            <person name="Barry K."/>
            <person name="Beard J."/>
            <person name="Benny G.L."/>
            <person name="Blankenship S."/>
            <person name="Bonito G."/>
            <person name="Cuomo C."/>
            <person name="Desiro A."/>
            <person name="Gervers K.A."/>
            <person name="Hundley H."/>
            <person name="Kuo A."/>
            <person name="LaButti K."/>
            <person name="Lang B.F."/>
            <person name="Lipzen A."/>
            <person name="O'Donnell K."/>
            <person name="Pangilinan J."/>
            <person name="Reynolds N."/>
            <person name="Sandor L."/>
            <person name="Smith M.E."/>
            <person name="Tsang A."/>
            <person name="Grigoriev I.V."/>
            <person name="Stajich J.E."/>
            <person name="Spatafora J.W."/>
        </authorList>
    </citation>
    <scope>NUCLEOTIDE SEQUENCE</scope>
    <source>
        <strain evidence="1">RSA 2281</strain>
    </source>
</reference>
<sequence>MHNIDLSALKDANPLLASQKYHSKHCQKPADVDLCVFALTNKQILNMYNRAMVMKIVDLLNSMAGWNQYPRNFGNVMIVPSIDNTFGMLRNAQINTFNISLFELVRFFYTNQSINTTMKLEFITTELKAFSSNHGESKVVRIGKGLKIMIVRYKLVIRGVNGAVMVETLICGINIQFLKLSGASSITYLSVELTNLNLLRFALDITLIPPLVERFYQLKDIFMRAHNANI</sequence>
<comment type="caution">
    <text evidence="1">The sequence shown here is derived from an EMBL/GenBank/DDBJ whole genome shotgun (WGS) entry which is preliminary data.</text>
</comment>
<reference evidence="1" key="2">
    <citation type="submission" date="2023-02" db="EMBL/GenBank/DDBJ databases">
        <authorList>
            <consortium name="DOE Joint Genome Institute"/>
            <person name="Mondo S.J."/>
            <person name="Chang Y."/>
            <person name="Wang Y."/>
            <person name="Ahrendt S."/>
            <person name="Andreopoulos W."/>
            <person name="Barry K."/>
            <person name="Beard J."/>
            <person name="Benny G.L."/>
            <person name="Blankenship S."/>
            <person name="Bonito G."/>
            <person name="Cuomo C."/>
            <person name="Desiro A."/>
            <person name="Gervers K.A."/>
            <person name="Hundley H."/>
            <person name="Kuo A."/>
            <person name="LaButti K."/>
            <person name="Lang B.F."/>
            <person name="Lipzen A."/>
            <person name="O'Donnell K."/>
            <person name="Pangilinan J."/>
            <person name="Reynolds N."/>
            <person name="Sandor L."/>
            <person name="Smith M.W."/>
            <person name="Tsang A."/>
            <person name="Grigoriev I.V."/>
            <person name="Stajich J.E."/>
            <person name="Spatafora J.W."/>
        </authorList>
    </citation>
    <scope>NUCLEOTIDE SEQUENCE</scope>
    <source>
        <strain evidence="1">RSA 2281</strain>
    </source>
</reference>